<dbReference type="RefSeq" id="WP_094128244.1">
    <property type="nucleotide sequence ID" value="NZ_CP040788.1"/>
</dbReference>
<keyword evidence="2" id="KW-1133">Transmembrane helix</keyword>
<feature type="transmembrane region" description="Helical" evidence="2">
    <location>
        <begin position="21"/>
        <end position="40"/>
    </location>
</feature>
<name>A0A225CH49_9MICO</name>
<dbReference type="AlphaFoldDB" id="A0A225CH49"/>
<dbReference type="EMBL" id="MZMQ01000001">
    <property type="protein sequence ID" value="OQJ63055.1"/>
    <property type="molecule type" value="Genomic_DNA"/>
</dbReference>
<dbReference type="Proteomes" id="UP000215316">
    <property type="component" value="Unassembled WGS sequence"/>
</dbReference>
<reference evidence="3" key="1">
    <citation type="submission" date="2017-08" db="EMBL/GenBank/DDBJ databases">
        <title>Genomes of multiple Clavibacter strains from different subspecies.</title>
        <authorList>
            <person name="Yuan X.-K."/>
            <person name="Li X.-S."/>
            <person name="Nie J."/>
            <person name="De Boer S.H."/>
        </authorList>
    </citation>
    <scope>NUCLEOTIDE SEQUENCE [LARGE SCALE GENOMIC DNA]</scope>
    <source>
        <strain evidence="3">ATCC 33566</strain>
    </source>
</reference>
<sequence>MRRREDHHGTDPVFTRTMTRIAVAAVAVGAAALAAVVLVATHPPQPTVVGQRFDAVGAGLITFEGPAHTEPEVRWLEVGQRFLVTTYGSSSCPEAPTSVRIEGGGLRVGMEVTGGPACTEDLGPTTYAVAVPEGRTAVERLDVVLDREDEPSLDLVLAPHDDDVAPARIATYVSNGFSDAALVSGVLVVRDGCVYLERGTPGVEGADLVLPLFPEQTTSWDGATLTTGDEVHALGERVQFGGGSVSEPTSPRDLSDRPGIPDACDTTTTWGVAPPA</sequence>
<comment type="caution">
    <text evidence="3">The sequence shown here is derived from an EMBL/GenBank/DDBJ whole genome shotgun (WGS) entry which is preliminary data.</text>
</comment>
<evidence type="ECO:0000313" key="3">
    <source>
        <dbReference type="EMBL" id="OQJ63055.1"/>
    </source>
</evidence>
<evidence type="ECO:0000313" key="4">
    <source>
        <dbReference type="Proteomes" id="UP000215316"/>
    </source>
</evidence>
<protein>
    <submittedName>
        <fullName evidence="3">Uncharacterized protein</fullName>
    </submittedName>
</protein>
<keyword evidence="4" id="KW-1185">Reference proteome</keyword>
<keyword evidence="2" id="KW-0812">Transmembrane</keyword>
<gene>
    <name evidence="3" type="ORF">B5P24_08650</name>
</gene>
<accession>A0A225CH49</accession>
<evidence type="ECO:0000256" key="2">
    <source>
        <dbReference type="SAM" id="Phobius"/>
    </source>
</evidence>
<evidence type="ECO:0000256" key="1">
    <source>
        <dbReference type="SAM" id="MobiDB-lite"/>
    </source>
</evidence>
<organism evidence="3 4">
    <name type="scientific">Clavibacter tessellarius</name>
    <dbReference type="NCBI Taxonomy" id="31965"/>
    <lineage>
        <taxon>Bacteria</taxon>
        <taxon>Bacillati</taxon>
        <taxon>Actinomycetota</taxon>
        <taxon>Actinomycetes</taxon>
        <taxon>Micrococcales</taxon>
        <taxon>Microbacteriaceae</taxon>
        <taxon>Clavibacter</taxon>
    </lineage>
</organism>
<keyword evidence="2" id="KW-0472">Membrane</keyword>
<proteinExistence type="predicted"/>
<feature type="region of interest" description="Disordered" evidence="1">
    <location>
        <begin position="240"/>
        <end position="276"/>
    </location>
</feature>